<dbReference type="CDD" id="cd00609">
    <property type="entry name" value="AAT_like"/>
    <property type="match status" value="1"/>
</dbReference>
<keyword evidence="4" id="KW-0808">Transferase</keyword>
<dbReference type="EMBL" id="ACXX02000002">
    <property type="protein sequence ID" value="EGD48956.1"/>
    <property type="molecule type" value="Genomic_DNA"/>
</dbReference>
<dbReference type="Gene3D" id="3.40.640.10">
    <property type="entry name" value="Type I PLP-dependent aspartate aminotransferase-like (Major domain)"/>
    <property type="match status" value="1"/>
</dbReference>
<keyword evidence="4" id="KW-0032">Aminotransferase</keyword>
<dbReference type="InterPro" id="IPR015422">
    <property type="entry name" value="PyrdxlP-dep_Trfase_small"/>
</dbReference>
<gene>
    <name evidence="4" type="ORF">Cpap_3383</name>
</gene>
<reference evidence="4" key="1">
    <citation type="submission" date="2009-07" db="EMBL/GenBank/DDBJ databases">
        <authorList>
            <consortium name="US DOE Joint Genome Institute (JGI-PGF)"/>
            <person name="Lucas S."/>
            <person name="Copeland A."/>
            <person name="Lapidus A."/>
            <person name="Glavina del Rio T."/>
            <person name="Tice H."/>
            <person name="Bruce D."/>
            <person name="Goodwin L."/>
            <person name="Pitluck S."/>
            <person name="Larimer F."/>
            <person name="Land M.L."/>
            <person name="Mouttaki H."/>
            <person name="He Z."/>
            <person name="Zhou J."/>
            <person name="Hemme C.L."/>
        </authorList>
    </citation>
    <scope>NUCLEOTIDE SEQUENCE [LARGE SCALE GENOMIC DNA]</scope>
    <source>
        <strain evidence="4">DSM 2782</strain>
    </source>
</reference>
<evidence type="ECO:0000256" key="2">
    <source>
        <dbReference type="ARBA" id="ARBA00022898"/>
    </source>
</evidence>
<dbReference type="AlphaFoldDB" id="F1T8X4"/>
<evidence type="ECO:0000313" key="5">
    <source>
        <dbReference type="Proteomes" id="UP000003860"/>
    </source>
</evidence>
<organism evidence="4 5">
    <name type="scientific">Ruminiclostridium papyrosolvens DSM 2782</name>
    <dbReference type="NCBI Taxonomy" id="588581"/>
    <lineage>
        <taxon>Bacteria</taxon>
        <taxon>Bacillati</taxon>
        <taxon>Bacillota</taxon>
        <taxon>Clostridia</taxon>
        <taxon>Eubacteriales</taxon>
        <taxon>Oscillospiraceae</taxon>
        <taxon>Ruminiclostridium</taxon>
    </lineage>
</organism>
<reference evidence="4" key="2">
    <citation type="submission" date="2011-01" db="EMBL/GenBank/DDBJ databases">
        <title>The Non-contiguous Finished genome of Clostridium papyrosolvens.</title>
        <authorList>
            <person name="Lucas S."/>
            <person name="Copeland A."/>
            <person name="Lapidus A."/>
            <person name="Cheng J.-F."/>
            <person name="Goodwin L."/>
            <person name="Pitluck S."/>
            <person name="Misra M."/>
            <person name="Chertkov O."/>
            <person name="Detter J.C."/>
            <person name="Han C."/>
            <person name="Tapia R."/>
            <person name="Land M."/>
            <person name="Hauser L."/>
            <person name="Kyrpides N."/>
            <person name="Ivanova N."/>
            <person name="Pagani I."/>
            <person name="Mouttaki H."/>
            <person name="He Z."/>
            <person name="Zhou J."/>
            <person name="Hemme C.L."/>
            <person name="Woyke T."/>
        </authorList>
    </citation>
    <scope>NUCLEOTIDE SEQUENCE [LARGE SCALE GENOMIC DNA]</scope>
    <source>
        <strain evidence="4">DSM 2782</strain>
    </source>
</reference>
<dbReference type="InterPro" id="IPR004839">
    <property type="entry name" value="Aminotransferase_I/II_large"/>
</dbReference>
<evidence type="ECO:0000256" key="1">
    <source>
        <dbReference type="ARBA" id="ARBA00001933"/>
    </source>
</evidence>
<dbReference type="InterPro" id="IPR015421">
    <property type="entry name" value="PyrdxlP-dep_Trfase_major"/>
</dbReference>
<dbReference type="GO" id="GO:0030170">
    <property type="term" value="F:pyridoxal phosphate binding"/>
    <property type="evidence" value="ECO:0007669"/>
    <property type="project" value="InterPro"/>
</dbReference>
<sequence>MKKLVHGGDIYSKKNLPENLKLIDFSANINPLGLPEGVKKAIINGVDDFCNYPDPLCRELKKEISDYLNVPEEYIACGNGAADVVYRIASAIRPQKVLLTAPTFSEYEDAVKLFDSDVDYYYLSKEKNFRLEIDILDKITSDMGLMFLCNPNNPTGVLTDKETVLKIAEKCKSTKTILVVDECFMDFLDNQQKYSVMDSLDTYKNIIILKAFTKIYAMAGIRLGYGICSDANVIEGLNRAGQPWSVSVVAQKCGIAALKDTDYINRTRGLIEHNRIFLVNSLIQLGFEVVNSKANYILFRTEVKSLPHELEKFGILIRSCGNYRGLDETYFRIAVKSKEDNQYLINSIKKILSPLHYLSQCGKI</sequence>
<dbReference type="SUPFAM" id="SSF53383">
    <property type="entry name" value="PLP-dependent transferases"/>
    <property type="match status" value="1"/>
</dbReference>
<keyword evidence="2" id="KW-0663">Pyridoxal phosphate</keyword>
<dbReference type="PANTHER" id="PTHR42885">
    <property type="entry name" value="HISTIDINOL-PHOSPHATE AMINOTRANSFERASE-RELATED"/>
    <property type="match status" value="1"/>
</dbReference>
<dbReference type="RefSeq" id="WP_004617003.1">
    <property type="nucleotide sequence ID" value="NZ_ACXX02000002.1"/>
</dbReference>
<dbReference type="Gene3D" id="3.90.1150.10">
    <property type="entry name" value="Aspartate Aminotransferase, domain 1"/>
    <property type="match status" value="1"/>
</dbReference>
<dbReference type="STRING" id="588581.Cpap_3383"/>
<dbReference type="OrthoDB" id="9813612at2"/>
<name>F1T8X4_9FIRM</name>
<feature type="domain" description="Aminotransferase class I/classII large" evidence="3">
    <location>
        <begin position="22"/>
        <end position="348"/>
    </location>
</feature>
<dbReference type="eggNOG" id="COG0079">
    <property type="taxonomic scope" value="Bacteria"/>
</dbReference>
<dbReference type="PANTHER" id="PTHR42885:SF1">
    <property type="entry name" value="THREONINE-PHOSPHATE DECARBOXYLASE"/>
    <property type="match status" value="1"/>
</dbReference>
<accession>F1T8X4</accession>
<dbReference type="Pfam" id="PF00155">
    <property type="entry name" value="Aminotran_1_2"/>
    <property type="match status" value="1"/>
</dbReference>
<comment type="cofactor">
    <cofactor evidence="1">
        <name>pyridoxal 5'-phosphate</name>
        <dbReference type="ChEBI" id="CHEBI:597326"/>
    </cofactor>
</comment>
<protein>
    <submittedName>
        <fullName evidence="4">Aminotransferase class I and II</fullName>
    </submittedName>
</protein>
<proteinExistence type="predicted"/>
<keyword evidence="5" id="KW-1185">Reference proteome</keyword>
<evidence type="ECO:0000313" key="4">
    <source>
        <dbReference type="EMBL" id="EGD48956.1"/>
    </source>
</evidence>
<comment type="caution">
    <text evidence="4">The sequence shown here is derived from an EMBL/GenBank/DDBJ whole genome shotgun (WGS) entry which is preliminary data.</text>
</comment>
<dbReference type="InterPro" id="IPR015424">
    <property type="entry name" value="PyrdxlP-dep_Trfase"/>
</dbReference>
<dbReference type="Proteomes" id="UP000003860">
    <property type="component" value="Unassembled WGS sequence"/>
</dbReference>
<evidence type="ECO:0000259" key="3">
    <source>
        <dbReference type="Pfam" id="PF00155"/>
    </source>
</evidence>
<dbReference type="GO" id="GO:0008483">
    <property type="term" value="F:transaminase activity"/>
    <property type="evidence" value="ECO:0007669"/>
    <property type="project" value="UniProtKB-KW"/>
</dbReference>